<gene>
    <name evidence="1" type="ORF">J506_3001</name>
</gene>
<dbReference type="AlphaFoldDB" id="A0A009Q7L9"/>
<evidence type="ECO:0000313" key="1">
    <source>
        <dbReference type="EMBL" id="EXC05816.1"/>
    </source>
</evidence>
<evidence type="ECO:0000313" key="2">
    <source>
        <dbReference type="Proteomes" id="UP000021108"/>
    </source>
</evidence>
<comment type="caution">
    <text evidence="1">The sequence shown here is derived from an EMBL/GenBank/DDBJ whole genome shotgun (WGS) entry which is preliminary data.</text>
</comment>
<dbReference type="RefSeq" id="WP_032059768.1">
    <property type="nucleotide sequence ID" value="NZ_JEXD01000031.1"/>
</dbReference>
<proteinExistence type="predicted"/>
<accession>A0A009Q7L9</accession>
<dbReference type="Proteomes" id="UP000021108">
    <property type="component" value="Unassembled WGS sequence"/>
</dbReference>
<reference evidence="1 2" key="1">
    <citation type="submission" date="2014-02" db="EMBL/GenBank/DDBJ databases">
        <title>Comparative genomics and transcriptomics to identify genetic mechanisms underlying the emergence of carbapenem resistant Acinetobacter baumannii (CRAb).</title>
        <authorList>
            <person name="Harris A.D."/>
            <person name="Johnson K.J."/>
            <person name="George J."/>
            <person name="Shefchek K."/>
            <person name="Daugherty S.C."/>
            <person name="Parankush S."/>
            <person name="Sadzewicz L."/>
            <person name="Tallon L."/>
            <person name="Sengamalay N."/>
            <person name="Hazen T.H."/>
            <person name="Rasko D.A."/>
        </authorList>
    </citation>
    <scope>NUCLEOTIDE SEQUENCE [LARGE SCALE GENOMIC DNA]</scope>
    <source>
        <strain evidence="1 2">625974</strain>
    </source>
</reference>
<dbReference type="PATRIC" id="fig|1310607.3.peg.2905"/>
<sequence>MEVKNEILKDYEDYCHKKLVSEFGNYKAGTSGPIHLYQRYKYRIINAQPREVIEPQNLVIPAEHLAAYQKIILDIKEGNSLNKYQSRNLKKLDYDDDMLSHWRIQHFHLGNVVESDGFVKRTSDLLFIHFSNSQAHIIGIFSHGDWCDLDIIETIHENWPDLLISFKSESTSEPLTEEQYKILRRKGYNTTVRVKDGTEYHPPGFGVVSSGSPVEAITNVQRILITFENSFNAISTNIDQILEADPQKRTTEIATIGLEMDEANHRFVYIIKETGHRFTLDHE</sequence>
<protein>
    <submittedName>
        <fullName evidence="1">Uncharacterized protein</fullName>
    </submittedName>
</protein>
<organism evidence="1 2">
    <name type="scientific">Acinetobacter baumannii 625974</name>
    <dbReference type="NCBI Taxonomy" id="1310607"/>
    <lineage>
        <taxon>Bacteria</taxon>
        <taxon>Pseudomonadati</taxon>
        <taxon>Pseudomonadota</taxon>
        <taxon>Gammaproteobacteria</taxon>
        <taxon>Moraxellales</taxon>
        <taxon>Moraxellaceae</taxon>
        <taxon>Acinetobacter</taxon>
        <taxon>Acinetobacter calcoaceticus/baumannii complex</taxon>
    </lineage>
</organism>
<name>A0A009Q7L9_ACIBA</name>
<dbReference type="EMBL" id="JEXD01000031">
    <property type="protein sequence ID" value="EXC05816.1"/>
    <property type="molecule type" value="Genomic_DNA"/>
</dbReference>